<organism evidence="2 3">
    <name type="scientific">Romanomermis culicivorax</name>
    <name type="common">Nematode worm</name>
    <dbReference type="NCBI Taxonomy" id="13658"/>
    <lineage>
        <taxon>Eukaryota</taxon>
        <taxon>Metazoa</taxon>
        <taxon>Ecdysozoa</taxon>
        <taxon>Nematoda</taxon>
        <taxon>Enoplea</taxon>
        <taxon>Dorylaimia</taxon>
        <taxon>Mermithida</taxon>
        <taxon>Mermithoidea</taxon>
        <taxon>Mermithidae</taxon>
        <taxon>Romanomermis</taxon>
    </lineage>
</organism>
<evidence type="ECO:0000256" key="1">
    <source>
        <dbReference type="SAM" id="SignalP"/>
    </source>
</evidence>
<proteinExistence type="predicted"/>
<name>A0A915KIE0_ROMCU</name>
<dbReference type="AlphaFoldDB" id="A0A915KIE0"/>
<keyword evidence="2" id="KW-1185">Reference proteome</keyword>
<feature type="chain" id="PRO_5037173490" evidence="1">
    <location>
        <begin position="19"/>
        <end position="57"/>
    </location>
</feature>
<feature type="signal peptide" evidence="1">
    <location>
        <begin position="1"/>
        <end position="18"/>
    </location>
</feature>
<protein>
    <submittedName>
        <fullName evidence="3">Uncharacterized protein</fullName>
    </submittedName>
</protein>
<accession>A0A915KIE0</accession>
<dbReference type="Proteomes" id="UP000887565">
    <property type="component" value="Unplaced"/>
</dbReference>
<keyword evidence="1" id="KW-0732">Signal</keyword>
<sequence length="57" mass="6576">MVECCIMCLCMAFDFGVSMDMGNTYIKDEPWNPNPARDSKPRLILKYNTGHKHNKLP</sequence>
<evidence type="ECO:0000313" key="3">
    <source>
        <dbReference type="WBParaSite" id="nRc.2.0.1.t37766-RA"/>
    </source>
</evidence>
<dbReference type="WBParaSite" id="nRc.2.0.1.t37766-RA">
    <property type="protein sequence ID" value="nRc.2.0.1.t37766-RA"/>
    <property type="gene ID" value="nRc.2.0.1.g37766"/>
</dbReference>
<reference evidence="3" key="1">
    <citation type="submission" date="2022-11" db="UniProtKB">
        <authorList>
            <consortium name="WormBaseParasite"/>
        </authorList>
    </citation>
    <scope>IDENTIFICATION</scope>
</reference>
<evidence type="ECO:0000313" key="2">
    <source>
        <dbReference type="Proteomes" id="UP000887565"/>
    </source>
</evidence>